<dbReference type="Proteomes" id="UP001281410">
    <property type="component" value="Unassembled WGS sequence"/>
</dbReference>
<protein>
    <recommendedName>
        <fullName evidence="2">No apical meristem-associated C-terminal domain-containing protein</fullName>
    </recommendedName>
</protein>
<gene>
    <name evidence="3" type="ORF">Dsin_002183</name>
</gene>
<comment type="caution">
    <text evidence="3">The sequence shown here is derived from an EMBL/GenBank/DDBJ whole genome shotgun (WGS) entry which is preliminary data.</text>
</comment>
<name>A0AAE0EJQ3_9ROSI</name>
<dbReference type="Pfam" id="PF14303">
    <property type="entry name" value="NAM-associated"/>
    <property type="match status" value="1"/>
</dbReference>
<dbReference type="AlphaFoldDB" id="A0AAE0EJQ3"/>
<dbReference type="PANTHER" id="PTHR45125:SF36">
    <property type="entry name" value="BNAC01G27460D PROTEIN"/>
    <property type="match status" value="1"/>
</dbReference>
<accession>A0AAE0EJQ3</accession>
<feature type="region of interest" description="Disordered" evidence="1">
    <location>
        <begin position="274"/>
        <end position="307"/>
    </location>
</feature>
<keyword evidence="4" id="KW-1185">Reference proteome</keyword>
<evidence type="ECO:0000313" key="4">
    <source>
        <dbReference type="Proteomes" id="UP001281410"/>
    </source>
</evidence>
<organism evidence="3 4">
    <name type="scientific">Dipteronia sinensis</name>
    <dbReference type="NCBI Taxonomy" id="43782"/>
    <lineage>
        <taxon>Eukaryota</taxon>
        <taxon>Viridiplantae</taxon>
        <taxon>Streptophyta</taxon>
        <taxon>Embryophyta</taxon>
        <taxon>Tracheophyta</taxon>
        <taxon>Spermatophyta</taxon>
        <taxon>Magnoliopsida</taxon>
        <taxon>eudicotyledons</taxon>
        <taxon>Gunneridae</taxon>
        <taxon>Pentapetalae</taxon>
        <taxon>rosids</taxon>
        <taxon>malvids</taxon>
        <taxon>Sapindales</taxon>
        <taxon>Sapindaceae</taxon>
        <taxon>Hippocastanoideae</taxon>
        <taxon>Acereae</taxon>
        <taxon>Dipteronia</taxon>
    </lineage>
</organism>
<dbReference type="PANTHER" id="PTHR45125">
    <property type="entry name" value="F21J9.4-RELATED"/>
    <property type="match status" value="1"/>
</dbReference>
<reference evidence="3" key="1">
    <citation type="journal article" date="2023" name="Plant J.">
        <title>Genome sequences and population genomics provide insights into the demographic history, inbreeding, and mutation load of two 'living fossil' tree species of Dipteronia.</title>
        <authorList>
            <person name="Feng Y."/>
            <person name="Comes H.P."/>
            <person name="Chen J."/>
            <person name="Zhu S."/>
            <person name="Lu R."/>
            <person name="Zhang X."/>
            <person name="Li P."/>
            <person name="Qiu J."/>
            <person name="Olsen K.M."/>
            <person name="Qiu Y."/>
        </authorList>
    </citation>
    <scope>NUCLEOTIDE SEQUENCE</scope>
    <source>
        <strain evidence="3">NBL</strain>
    </source>
</reference>
<feature type="compositionally biased region" description="Low complexity" evidence="1">
    <location>
        <begin position="281"/>
        <end position="299"/>
    </location>
</feature>
<evidence type="ECO:0000313" key="3">
    <source>
        <dbReference type="EMBL" id="KAK3230302.1"/>
    </source>
</evidence>
<proteinExistence type="predicted"/>
<evidence type="ECO:0000256" key="1">
    <source>
        <dbReference type="SAM" id="MobiDB-lite"/>
    </source>
</evidence>
<dbReference type="EMBL" id="JANJYJ010000001">
    <property type="protein sequence ID" value="KAK3230302.1"/>
    <property type="molecule type" value="Genomic_DNA"/>
</dbReference>
<evidence type="ECO:0000259" key="2">
    <source>
        <dbReference type="Pfam" id="PF14303"/>
    </source>
</evidence>
<feature type="domain" description="No apical meristem-associated C-terminal" evidence="2">
    <location>
        <begin position="116"/>
        <end position="271"/>
    </location>
</feature>
<feature type="region of interest" description="Disordered" evidence="1">
    <location>
        <begin position="135"/>
        <end position="191"/>
    </location>
</feature>
<dbReference type="InterPro" id="IPR029466">
    <property type="entry name" value="NAM-associated_C"/>
</dbReference>
<sequence>MSTKITSSYTHAEDTHLCHIYLDVSQNPIIGIYQSKDMFWALVENDYNNNKPYFITELHNKRSLQCCMQTILSAIGKFRGCLLQIETLKPSGASEADIMNQAKILLAQDNKYKYGFKFEHVWPILKDMQKFTDNDTATSGARRESGHFVSSQEDSPTPESPTMTYPGLSSFSPNITSDDGGGSSSQRPMGVKKAKFKMRVEEKNSTICDTLKEGQQQIMEVYKQNAGERQRTNDILERKLECWETKIVMMDLNTITDPMKREFVKQQQLKIMAKHARQQDQGSQNTSGSFGNFFNNLQGPRNGLPDY</sequence>
<feature type="compositionally biased region" description="Polar residues" evidence="1">
    <location>
        <begin position="148"/>
        <end position="177"/>
    </location>
</feature>